<feature type="non-terminal residue" evidence="16">
    <location>
        <position position="264"/>
    </location>
</feature>
<evidence type="ECO:0000256" key="2">
    <source>
        <dbReference type="ARBA" id="ARBA00004167"/>
    </source>
</evidence>
<dbReference type="SUPFAM" id="SSF48264">
    <property type="entry name" value="Cytochrome P450"/>
    <property type="match status" value="1"/>
</dbReference>
<evidence type="ECO:0000256" key="6">
    <source>
        <dbReference type="ARBA" id="ARBA00022692"/>
    </source>
</evidence>
<evidence type="ECO:0000256" key="5">
    <source>
        <dbReference type="ARBA" id="ARBA00022617"/>
    </source>
</evidence>
<dbReference type="Pfam" id="PF00067">
    <property type="entry name" value="p450"/>
    <property type="match status" value="1"/>
</dbReference>
<dbReference type="PANTHER" id="PTHR46300">
    <property type="entry name" value="P450, PUTATIVE (EUROFUNG)-RELATED-RELATED"/>
    <property type="match status" value="1"/>
</dbReference>
<dbReference type="PANTHER" id="PTHR46300:SF2">
    <property type="entry name" value="CYTOCHROME P450 MONOOXYGENASE ALNH-RELATED"/>
    <property type="match status" value="1"/>
</dbReference>
<comment type="pathway">
    <text evidence="3">Secondary metabolite biosynthesis.</text>
</comment>
<evidence type="ECO:0000256" key="3">
    <source>
        <dbReference type="ARBA" id="ARBA00005179"/>
    </source>
</evidence>
<evidence type="ECO:0000256" key="14">
    <source>
        <dbReference type="PIRSR" id="PIRSR602401-1"/>
    </source>
</evidence>
<evidence type="ECO:0000313" key="17">
    <source>
        <dbReference type="Proteomes" id="UP000297245"/>
    </source>
</evidence>
<feature type="binding site" description="axial binding residue" evidence="14">
    <location>
        <position position="219"/>
    </location>
    <ligand>
        <name>heme</name>
        <dbReference type="ChEBI" id="CHEBI:30413"/>
    </ligand>
    <ligandPart>
        <name>Fe</name>
        <dbReference type="ChEBI" id="CHEBI:18248"/>
    </ligandPart>
</feature>
<accession>A0A4S8M567</accession>
<keyword evidence="11 15" id="KW-0503">Monooxygenase</keyword>
<dbReference type="InterPro" id="IPR036396">
    <property type="entry name" value="Cyt_P450_sf"/>
</dbReference>
<keyword evidence="8" id="KW-1133">Transmembrane helix</keyword>
<dbReference type="GO" id="GO:0005506">
    <property type="term" value="F:iron ion binding"/>
    <property type="evidence" value="ECO:0007669"/>
    <property type="project" value="InterPro"/>
</dbReference>
<evidence type="ECO:0000313" key="16">
    <source>
        <dbReference type="EMBL" id="THU97366.1"/>
    </source>
</evidence>
<keyword evidence="6" id="KW-0812">Transmembrane</keyword>
<keyword evidence="10 14" id="KW-0408">Iron</keyword>
<evidence type="ECO:0000256" key="12">
    <source>
        <dbReference type="ARBA" id="ARBA00023136"/>
    </source>
</evidence>
<dbReference type="Gene3D" id="1.10.630.10">
    <property type="entry name" value="Cytochrome P450"/>
    <property type="match status" value="1"/>
</dbReference>
<dbReference type="Proteomes" id="UP000297245">
    <property type="component" value="Unassembled WGS sequence"/>
</dbReference>
<comment type="subcellular location">
    <subcellularLocation>
        <location evidence="2">Membrane</location>
        <topology evidence="2">Single-pass membrane protein</topology>
    </subcellularLocation>
</comment>
<evidence type="ECO:0000256" key="1">
    <source>
        <dbReference type="ARBA" id="ARBA00001971"/>
    </source>
</evidence>
<dbReference type="InterPro" id="IPR050364">
    <property type="entry name" value="Cytochrome_P450_fung"/>
</dbReference>
<keyword evidence="12" id="KW-0472">Membrane</keyword>
<dbReference type="InterPro" id="IPR002401">
    <property type="entry name" value="Cyt_P450_E_grp-I"/>
</dbReference>
<sequence>LVNQIPALKYIPDWFPGARFKRQAKQWRECAEAQGTAKSSIASRLLSSMDEDDPKTPQEEQVLRNVLATIYVAGGDTTVAVIENFILGVVQSPEILKKGQKVVDDAIGTDRLPDFRDQKSIPYVDALMKEILRWRPITPPGKFCAGTLLCVMADDEYQGYRIPAGSTVIGNALAMLNDEAVYGPDTHLYNPERFLTKEGKLNPCVKHPEMVFGFGRHQCPGMDMAESSIWMTIASILACFDIVKSVDDEGFVIEPEEGYSSGLV</sequence>
<comment type="cofactor">
    <cofactor evidence="1 14">
        <name>heme</name>
        <dbReference type="ChEBI" id="CHEBI:30413"/>
    </cofactor>
</comment>
<dbReference type="PRINTS" id="PR00385">
    <property type="entry name" value="P450"/>
</dbReference>
<evidence type="ECO:0000256" key="15">
    <source>
        <dbReference type="RuleBase" id="RU000461"/>
    </source>
</evidence>
<dbReference type="OrthoDB" id="2789670at2759"/>
<keyword evidence="13" id="KW-0325">Glycoprotein</keyword>
<dbReference type="GO" id="GO:0016020">
    <property type="term" value="C:membrane"/>
    <property type="evidence" value="ECO:0007669"/>
    <property type="project" value="UniProtKB-SubCell"/>
</dbReference>
<name>A0A4S8M567_DENBC</name>
<evidence type="ECO:0000256" key="11">
    <source>
        <dbReference type="ARBA" id="ARBA00023033"/>
    </source>
</evidence>
<dbReference type="PROSITE" id="PS00086">
    <property type="entry name" value="CYTOCHROME_P450"/>
    <property type="match status" value="1"/>
</dbReference>
<reference evidence="16 17" key="1">
    <citation type="journal article" date="2019" name="Nat. Ecol. Evol.">
        <title>Megaphylogeny resolves global patterns of mushroom evolution.</title>
        <authorList>
            <person name="Varga T."/>
            <person name="Krizsan K."/>
            <person name="Foldi C."/>
            <person name="Dima B."/>
            <person name="Sanchez-Garcia M."/>
            <person name="Sanchez-Ramirez S."/>
            <person name="Szollosi G.J."/>
            <person name="Szarkandi J.G."/>
            <person name="Papp V."/>
            <person name="Albert L."/>
            <person name="Andreopoulos W."/>
            <person name="Angelini C."/>
            <person name="Antonin V."/>
            <person name="Barry K.W."/>
            <person name="Bougher N.L."/>
            <person name="Buchanan P."/>
            <person name="Buyck B."/>
            <person name="Bense V."/>
            <person name="Catcheside P."/>
            <person name="Chovatia M."/>
            <person name="Cooper J."/>
            <person name="Damon W."/>
            <person name="Desjardin D."/>
            <person name="Finy P."/>
            <person name="Geml J."/>
            <person name="Haridas S."/>
            <person name="Hughes K."/>
            <person name="Justo A."/>
            <person name="Karasinski D."/>
            <person name="Kautmanova I."/>
            <person name="Kiss B."/>
            <person name="Kocsube S."/>
            <person name="Kotiranta H."/>
            <person name="LaButti K.M."/>
            <person name="Lechner B.E."/>
            <person name="Liimatainen K."/>
            <person name="Lipzen A."/>
            <person name="Lukacs Z."/>
            <person name="Mihaltcheva S."/>
            <person name="Morgado L.N."/>
            <person name="Niskanen T."/>
            <person name="Noordeloos M.E."/>
            <person name="Ohm R.A."/>
            <person name="Ortiz-Santana B."/>
            <person name="Ovrebo C."/>
            <person name="Racz N."/>
            <person name="Riley R."/>
            <person name="Savchenko A."/>
            <person name="Shiryaev A."/>
            <person name="Soop K."/>
            <person name="Spirin V."/>
            <person name="Szebenyi C."/>
            <person name="Tomsovsky M."/>
            <person name="Tulloss R.E."/>
            <person name="Uehling J."/>
            <person name="Grigoriev I.V."/>
            <person name="Vagvolgyi C."/>
            <person name="Papp T."/>
            <person name="Martin F.M."/>
            <person name="Miettinen O."/>
            <person name="Hibbett D.S."/>
            <person name="Nagy L.G."/>
        </authorList>
    </citation>
    <scope>NUCLEOTIDE SEQUENCE [LARGE SCALE GENOMIC DNA]</scope>
    <source>
        <strain evidence="16 17">CBS 962.96</strain>
    </source>
</reference>
<protein>
    <submittedName>
        <fullName evidence="16">Cytochrome P450</fullName>
    </submittedName>
</protein>
<evidence type="ECO:0000256" key="7">
    <source>
        <dbReference type="ARBA" id="ARBA00022723"/>
    </source>
</evidence>
<feature type="non-terminal residue" evidence="16">
    <location>
        <position position="1"/>
    </location>
</feature>
<proteinExistence type="inferred from homology"/>
<keyword evidence="5 14" id="KW-0349">Heme</keyword>
<dbReference type="InterPro" id="IPR017972">
    <property type="entry name" value="Cyt_P450_CS"/>
</dbReference>
<keyword evidence="9 15" id="KW-0560">Oxidoreductase</keyword>
<keyword evidence="17" id="KW-1185">Reference proteome</keyword>
<keyword evidence="7 14" id="KW-0479">Metal-binding</keyword>
<dbReference type="InterPro" id="IPR001128">
    <property type="entry name" value="Cyt_P450"/>
</dbReference>
<dbReference type="AlphaFoldDB" id="A0A4S8M567"/>
<evidence type="ECO:0000256" key="13">
    <source>
        <dbReference type="ARBA" id="ARBA00023180"/>
    </source>
</evidence>
<gene>
    <name evidence="16" type="ORF">K435DRAFT_623025</name>
</gene>
<evidence type="ECO:0000256" key="4">
    <source>
        <dbReference type="ARBA" id="ARBA00010617"/>
    </source>
</evidence>
<dbReference type="GO" id="GO:0016705">
    <property type="term" value="F:oxidoreductase activity, acting on paired donors, with incorporation or reduction of molecular oxygen"/>
    <property type="evidence" value="ECO:0007669"/>
    <property type="project" value="InterPro"/>
</dbReference>
<dbReference type="GO" id="GO:0004497">
    <property type="term" value="F:monooxygenase activity"/>
    <property type="evidence" value="ECO:0007669"/>
    <property type="project" value="UniProtKB-KW"/>
</dbReference>
<evidence type="ECO:0000256" key="9">
    <source>
        <dbReference type="ARBA" id="ARBA00023002"/>
    </source>
</evidence>
<evidence type="ECO:0000256" key="10">
    <source>
        <dbReference type="ARBA" id="ARBA00023004"/>
    </source>
</evidence>
<evidence type="ECO:0000256" key="8">
    <source>
        <dbReference type="ARBA" id="ARBA00022989"/>
    </source>
</evidence>
<dbReference type="PRINTS" id="PR00463">
    <property type="entry name" value="EP450I"/>
</dbReference>
<dbReference type="GO" id="GO:0020037">
    <property type="term" value="F:heme binding"/>
    <property type="evidence" value="ECO:0007669"/>
    <property type="project" value="InterPro"/>
</dbReference>
<comment type="similarity">
    <text evidence="4 15">Belongs to the cytochrome P450 family.</text>
</comment>
<organism evidence="16 17">
    <name type="scientific">Dendrothele bispora (strain CBS 962.96)</name>
    <dbReference type="NCBI Taxonomy" id="1314807"/>
    <lineage>
        <taxon>Eukaryota</taxon>
        <taxon>Fungi</taxon>
        <taxon>Dikarya</taxon>
        <taxon>Basidiomycota</taxon>
        <taxon>Agaricomycotina</taxon>
        <taxon>Agaricomycetes</taxon>
        <taxon>Agaricomycetidae</taxon>
        <taxon>Agaricales</taxon>
        <taxon>Agaricales incertae sedis</taxon>
        <taxon>Dendrothele</taxon>
    </lineage>
</organism>
<dbReference type="EMBL" id="ML179157">
    <property type="protein sequence ID" value="THU97366.1"/>
    <property type="molecule type" value="Genomic_DNA"/>
</dbReference>